<dbReference type="InterPro" id="IPR052155">
    <property type="entry name" value="Biofilm_reg_signaling"/>
</dbReference>
<dbReference type="GO" id="GO:0071732">
    <property type="term" value="P:cellular response to nitric oxide"/>
    <property type="evidence" value="ECO:0007669"/>
    <property type="project" value="UniProtKB-ARBA"/>
</dbReference>
<gene>
    <name evidence="10" type="ORF">FOKN1_1648</name>
</gene>
<name>A0A1Z4VQX6_9GAMM</name>
<comment type="catalytic activity">
    <reaction evidence="4">
        <text>3',3'-c-di-GMP + H2O = 5'-phosphoguanylyl(3'-&gt;5')guanosine + H(+)</text>
        <dbReference type="Rhea" id="RHEA:24902"/>
        <dbReference type="ChEBI" id="CHEBI:15377"/>
        <dbReference type="ChEBI" id="CHEBI:15378"/>
        <dbReference type="ChEBI" id="CHEBI:58754"/>
        <dbReference type="ChEBI" id="CHEBI:58805"/>
        <dbReference type="EC" id="3.1.4.52"/>
    </reaction>
    <physiologicalReaction direction="left-to-right" evidence="4">
        <dbReference type="Rhea" id="RHEA:24903"/>
    </physiologicalReaction>
</comment>
<dbReference type="SMART" id="SM00091">
    <property type="entry name" value="PAS"/>
    <property type="match status" value="3"/>
</dbReference>
<evidence type="ECO:0000313" key="10">
    <source>
        <dbReference type="EMBL" id="BAZ94036.1"/>
    </source>
</evidence>
<dbReference type="InterPro" id="IPR029016">
    <property type="entry name" value="GAF-like_dom_sf"/>
</dbReference>
<dbReference type="EC" id="3.1.4.52" evidence="2"/>
<evidence type="ECO:0000256" key="2">
    <source>
        <dbReference type="ARBA" id="ARBA00012282"/>
    </source>
</evidence>
<dbReference type="Gene3D" id="3.30.450.20">
    <property type="entry name" value="PAS domain"/>
    <property type="match status" value="3"/>
</dbReference>
<feature type="domain" description="PAS" evidence="6">
    <location>
        <begin position="89"/>
        <end position="162"/>
    </location>
</feature>
<feature type="domain" description="EAL" evidence="8">
    <location>
        <begin position="820"/>
        <end position="1074"/>
    </location>
</feature>
<dbReference type="FunFam" id="3.30.70.270:FF:000001">
    <property type="entry name" value="Diguanylate cyclase domain protein"/>
    <property type="match status" value="1"/>
</dbReference>
<dbReference type="Pfam" id="PF00990">
    <property type="entry name" value="GGDEF"/>
    <property type="match status" value="1"/>
</dbReference>
<dbReference type="CDD" id="cd01948">
    <property type="entry name" value="EAL"/>
    <property type="match status" value="1"/>
</dbReference>
<dbReference type="FunFam" id="3.20.20.450:FF:000001">
    <property type="entry name" value="Cyclic di-GMP phosphodiesterase yahA"/>
    <property type="match status" value="1"/>
</dbReference>
<keyword evidence="5" id="KW-1133">Transmembrane helix</keyword>
<evidence type="ECO:0000256" key="4">
    <source>
        <dbReference type="ARBA" id="ARBA00051114"/>
    </source>
</evidence>
<dbReference type="RefSeq" id="WP_096366168.1">
    <property type="nucleotide sequence ID" value="NZ_AP018052.1"/>
</dbReference>
<comment type="cofactor">
    <cofactor evidence="1">
        <name>Mg(2+)</name>
        <dbReference type="ChEBI" id="CHEBI:18420"/>
    </cofactor>
</comment>
<dbReference type="InterPro" id="IPR035919">
    <property type="entry name" value="EAL_sf"/>
</dbReference>
<protein>
    <recommendedName>
        <fullName evidence="2">cyclic-guanylate-specific phosphodiesterase</fullName>
        <ecNumber evidence="2">3.1.4.52</ecNumber>
    </recommendedName>
</protein>
<dbReference type="SMART" id="SM00267">
    <property type="entry name" value="GGDEF"/>
    <property type="match status" value="1"/>
</dbReference>
<evidence type="ECO:0000259" key="8">
    <source>
        <dbReference type="PROSITE" id="PS50883"/>
    </source>
</evidence>
<evidence type="ECO:0000256" key="1">
    <source>
        <dbReference type="ARBA" id="ARBA00001946"/>
    </source>
</evidence>
<reference evidence="10 11" key="1">
    <citation type="submission" date="2017-05" db="EMBL/GenBank/DDBJ databases">
        <title>Thiocyanate degradation by Thiohalobacter thiocyanaticus FOKN1.</title>
        <authorList>
            <person name="Oshiki M."/>
            <person name="Fukushima T."/>
            <person name="Kawano S."/>
            <person name="Nakagawa J."/>
        </authorList>
    </citation>
    <scope>NUCLEOTIDE SEQUENCE [LARGE SCALE GENOMIC DNA]</scope>
    <source>
        <strain evidence="10 11">FOKN1</strain>
    </source>
</reference>
<feature type="domain" description="GGDEF" evidence="9">
    <location>
        <begin position="672"/>
        <end position="811"/>
    </location>
</feature>
<dbReference type="NCBIfam" id="TIGR00254">
    <property type="entry name" value="GGDEF"/>
    <property type="match status" value="1"/>
</dbReference>
<dbReference type="CDD" id="cd00130">
    <property type="entry name" value="PAS"/>
    <property type="match status" value="3"/>
</dbReference>
<feature type="domain" description="PAC" evidence="7">
    <location>
        <begin position="166"/>
        <end position="219"/>
    </location>
</feature>
<dbReference type="Pfam" id="PF13185">
    <property type="entry name" value="GAF_2"/>
    <property type="match status" value="1"/>
</dbReference>
<feature type="domain" description="PAC" evidence="7">
    <location>
        <begin position="467"/>
        <end position="519"/>
    </location>
</feature>
<dbReference type="SUPFAM" id="SSF55781">
    <property type="entry name" value="GAF domain-like"/>
    <property type="match status" value="1"/>
</dbReference>
<accession>A0A1Z4VQX6</accession>
<dbReference type="SMART" id="SM00052">
    <property type="entry name" value="EAL"/>
    <property type="match status" value="1"/>
</dbReference>
<dbReference type="PROSITE" id="PS50887">
    <property type="entry name" value="GGDEF"/>
    <property type="match status" value="1"/>
</dbReference>
<keyword evidence="5" id="KW-0812">Transmembrane</keyword>
<evidence type="ECO:0000313" key="11">
    <source>
        <dbReference type="Proteomes" id="UP000218765"/>
    </source>
</evidence>
<keyword evidence="11" id="KW-1185">Reference proteome</keyword>
<dbReference type="Pfam" id="PF13426">
    <property type="entry name" value="PAS_9"/>
    <property type="match status" value="2"/>
</dbReference>
<dbReference type="SUPFAM" id="SSF141868">
    <property type="entry name" value="EAL domain-like"/>
    <property type="match status" value="1"/>
</dbReference>
<dbReference type="SUPFAM" id="SSF55785">
    <property type="entry name" value="PYP-like sensor domain (PAS domain)"/>
    <property type="match status" value="3"/>
</dbReference>
<keyword evidence="3" id="KW-0973">c-di-GMP</keyword>
<dbReference type="InterPro" id="IPR035965">
    <property type="entry name" value="PAS-like_dom_sf"/>
</dbReference>
<dbReference type="SUPFAM" id="SSF55073">
    <property type="entry name" value="Nucleotide cyclase"/>
    <property type="match status" value="1"/>
</dbReference>
<proteinExistence type="predicted"/>
<evidence type="ECO:0000259" key="7">
    <source>
        <dbReference type="PROSITE" id="PS50113"/>
    </source>
</evidence>
<evidence type="ECO:0000256" key="5">
    <source>
        <dbReference type="SAM" id="Phobius"/>
    </source>
</evidence>
<dbReference type="InterPro" id="IPR001610">
    <property type="entry name" value="PAC"/>
</dbReference>
<dbReference type="Pfam" id="PF08447">
    <property type="entry name" value="PAS_3"/>
    <property type="match status" value="1"/>
</dbReference>
<dbReference type="PROSITE" id="PS50112">
    <property type="entry name" value="PAS"/>
    <property type="match status" value="3"/>
</dbReference>
<organism evidence="10 11">
    <name type="scientific">Thiohalobacter thiocyanaticus</name>
    <dbReference type="NCBI Taxonomy" id="585455"/>
    <lineage>
        <taxon>Bacteria</taxon>
        <taxon>Pseudomonadati</taxon>
        <taxon>Pseudomonadota</taxon>
        <taxon>Gammaproteobacteria</taxon>
        <taxon>Thiohalobacterales</taxon>
        <taxon>Thiohalobacteraceae</taxon>
        <taxon>Thiohalobacter</taxon>
    </lineage>
</organism>
<dbReference type="Gene3D" id="3.20.20.450">
    <property type="entry name" value="EAL domain"/>
    <property type="match status" value="1"/>
</dbReference>
<dbReference type="InterPro" id="IPR043128">
    <property type="entry name" value="Rev_trsase/Diguanyl_cyclase"/>
</dbReference>
<dbReference type="InterPro" id="IPR000014">
    <property type="entry name" value="PAS"/>
</dbReference>
<evidence type="ECO:0000259" key="9">
    <source>
        <dbReference type="PROSITE" id="PS50887"/>
    </source>
</evidence>
<feature type="transmembrane region" description="Helical" evidence="5">
    <location>
        <begin position="21"/>
        <end position="43"/>
    </location>
</feature>
<dbReference type="PANTHER" id="PTHR44757">
    <property type="entry name" value="DIGUANYLATE CYCLASE DGCP"/>
    <property type="match status" value="1"/>
</dbReference>
<dbReference type="InterPro" id="IPR029787">
    <property type="entry name" value="Nucleotide_cyclase"/>
</dbReference>
<feature type="domain" description="PAC" evidence="7">
    <location>
        <begin position="588"/>
        <end position="640"/>
    </location>
</feature>
<keyword evidence="5" id="KW-0472">Membrane</keyword>
<dbReference type="Proteomes" id="UP000218765">
    <property type="component" value="Chromosome"/>
</dbReference>
<dbReference type="PANTHER" id="PTHR44757:SF2">
    <property type="entry name" value="BIOFILM ARCHITECTURE MAINTENANCE PROTEIN MBAA"/>
    <property type="match status" value="1"/>
</dbReference>
<dbReference type="GO" id="GO:0071111">
    <property type="term" value="F:cyclic-guanylate-specific phosphodiesterase activity"/>
    <property type="evidence" value="ECO:0007669"/>
    <property type="project" value="UniProtKB-EC"/>
</dbReference>
<feature type="domain" description="PAS" evidence="6">
    <location>
        <begin position="513"/>
        <end position="559"/>
    </location>
</feature>
<dbReference type="Gene3D" id="3.30.70.270">
    <property type="match status" value="1"/>
</dbReference>
<dbReference type="InterPro" id="IPR013655">
    <property type="entry name" value="PAS_fold_3"/>
</dbReference>
<dbReference type="AlphaFoldDB" id="A0A1Z4VQX6"/>
<dbReference type="InterPro" id="IPR000700">
    <property type="entry name" value="PAS-assoc_C"/>
</dbReference>
<evidence type="ECO:0000259" key="6">
    <source>
        <dbReference type="PROSITE" id="PS50112"/>
    </source>
</evidence>
<dbReference type="KEGG" id="ttc:FOKN1_1648"/>
<dbReference type="Pfam" id="PF00563">
    <property type="entry name" value="EAL"/>
    <property type="match status" value="1"/>
</dbReference>
<evidence type="ECO:0000256" key="3">
    <source>
        <dbReference type="ARBA" id="ARBA00022636"/>
    </source>
</evidence>
<dbReference type="Gene3D" id="3.30.450.40">
    <property type="match status" value="1"/>
</dbReference>
<dbReference type="PROSITE" id="PS50883">
    <property type="entry name" value="EAL"/>
    <property type="match status" value="1"/>
</dbReference>
<dbReference type="NCBIfam" id="TIGR00229">
    <property type="entry name" value="sensory_box"/>
    <property type="match status" value="3"/>
</dbReference>
<dbReference type="InterPro" id="IPR003018">
    <property type="entry name" value="GAF"/>
</dbReference>
<sequence>MQSPPTDQRRFSRSRSALRVTFYYALFGIAWILSSDWLVRLIAVDADMLHSLQNLKGLAYVLLSALLIYALIRHENRNTVSVLQALTTERERLAGIIEGTRVGTWEWHIPSGRTVFNERWAELIGYRLDELMPTTIRTWEDRVHPEDLPRARNALQRHLRGELDYYDIEHRMRHRDGHWIWIHDRGRVLEWDDQGQPLRMLGTHTDVSRRKRNEAEIAHTNRLYATLSETNQAIVRFSNQDELFRQVCDIAAKYGGFRLAWIGLPDADGWLQVAAASGELDYLQGLQVSVDAGRPEGGGPSGCAFRERRHQINNNFSANRDTRPWLQRAEQVGFGASAAFPLVCEGEVFGVFNIYADTPGYFKEREITLLDEMAADIGFGVENHRRRLRQIRSEARFHAIADGFPDAIVLADPERRIEWINPGFEQTFGYRLEELQGQPTRMLYADENDFSEQGRLHYHSGAHTRQSPYEMVYRKQDGTDFVGETIGTPLRSEEGELLGYAAVIRDVTERRRTEDRLRIAAAAFEVENGIMITDRDLRIEQVNQAFTRITGYTAEEAIGTTPELLKSGRHSARFYVRMWRDILRQGYWQGEVWNRKKDGEIYPGWLTISVVHDTAGEVTHYIGSFTDISDRKAAEQRIHQLAFYDPLTQLANRRLFLDRLEHARATSERSRQHGAVLILDLDHFKLLNDTQGHHAGDELLIEVGRRIRRQVRDSDTVARLGGDEFVVLLEALAEDRDQAAGYVSEVASKIHEGLIQPYSLAGISDYRLTASLGVTLFQGRESSQEELLKQADVALYEGKSAGRNAIRFFNPDMQHKVEQRASMETALSRALEQREFELYYQPQIDREGGLLGAEVLLRWIPEPGKPVSPAEFIPLAEDTGLIVPLGYWVLETACLQLRAWQQQCPERGFSLAVNISARQFHQHDFIRRLQEIIERSGADPCGLKLELTESVVLDDIAGVIEKIDGLRRLGLGFSMDDFGTGYSSLSYLKRLPLDQLKIDTSFVRDLAHSANDLAIVRAIIAMGHSLNLHVIAEGVETAEQKVYLERYGCDAYQGYLFGRPMAAREFESRFIVAAARMD</sequence>
<dbReference type="SMART" id="SM00086">
    <property type="entry name" value="PAC"/>
    <property type="match status" value="3"/>
</dbReference>
<dbReference type="PROSITE" id="PS50113">
    <property type="entry name" value="PAC"/>
    <property type="match status" value="3"/>
</dbReference>
<dbReference type="InterPro" id="IPR001633">
    <property type="entry name" value="EAL_dom"/>
</dbReference>
<feature type="domain" description="PAS" evidence="6">
    <location>
        <begin position="393"/>
        <end position="438"/>
    </location>
</feature>
<dbReference type="EMBL" id="AP018052">
    <property type="protein sequence ID" value="BAZ94036.1"/>
    <property type="molecule type" value="Genomic_DNA"/>
</dbReference>
<dbReference type="CDD" id="cd01949">
    <property type="entry name" value="GGDEF"/>
    <property type="match status" value="1"/>
</dbReference>
<dbReference type="OrthoDB" id="7053140at2"/>
<dbReference type="InterPro" id="IPR000160">
    <property type="entry name" value="GGDEF_dom"/>
</dbReference>